<comment type="caution">
    <text evidence="2">The sequence shown here is derived from an EMBL/GenBank/DDBJ whole genome shotgun (WGS) entry which is preliminary data.</text>
</comment>
<organism evidence="2 3">
    <name type="scientific">Crateriforma conspicua</name>
    <dbReference type="NCBI Taxonomy" id="2527996"/>
    <lineage>
        <taxon>Bacteria</taxon>
        <taxon>Pseudomonadati</taxon>
        <taxon>Planctomycetota</taxon>
        <taxon>Planctomycetia</taxon>
        <taxon>Planctomycetales</taxon>
        <taxon>Planctomycetaceae</taxon>
        <taxon>Crateriforma</taxon>
    </lineage>
</organism>
<dbReference type="Proteomes" id="UP000316476">
    <property type="component" value="Unassembled WGS sequence"/>
</dbReference>
<proteinExistence type="predicted"/>
<dbReference type="PANTHER" id="PTHR13696:SF99">
    <property type="entry name" value="COBYRINIC ACID AC-DIAMIDE SYNTHASE"/>
    <property type="match status" value="1"/>
</dbReference>
<dbReference type="Gene3D" id="3.40.50.300">
    <property type="entry name" value="P-loop containing nucleotide triphosphate hydrolases"/>
    <property type="match status" value="1"/>
</dbReference>
<dbReference type="OrthoDB" id="9791162at2"/>
<reference evidence="2 3" key="1">
    <citation type="submission" date="2019-02" db="EMBL/GenBank/DDBJ databases">
        <title>Deep-cultivation of Planctomycetes and their phenomic and genomic characterization uncovers novel biology.</title>
        <authorList>
            <person name="Wiegand S."/>
            <person name="Jogler M."/>
            <person name="Boedeker C."/>
            <person name="Pinto D."/>
            <person name="Vollmers J."/>
            <person name="Rivas-Marin E."/>
            <person name="Kohn T."/>
            <person name="Peeters S.H."/>
            <person name="Heuer A."/>
            <person name="Rast P."/>
            <person name="Oberbeckmann S."/>
            <person name="Bunk B."/>
            <person name="Jeske O."/>
            <person name="Meyerdierks A."/>
            <person name="Storesund J.E."/>
            <person name="Kallscheuer N."/>
            <person name="Luecker S."/>
            <person name="Lage O.M."/>
            <person name="Pohl T."/>
            <person name="Merkel B.J."/>
            <person name="Hornburger P."/>
            <person name="Mueller R.-W."/>
            <person name="Bruemmer F."/>
            <person name="Labrenz M."/>
            <person name="Spormann A.M."/>
            <person name="Op Den Camp H."/>
            <person name="Overmann J."/>
            <person name="Amann R."/>
            <person name="Jetten M.S.M."/>
            <person name="Mascher T."/>
            <person name="Medema M.H."/>
            <person name="Devos D.P."/>
            <person name="Kaster A.-K."/>
            <person name="Ovreas L."/>
            <person name="Rohde M."/>
            <person name="Galperin M.Y."/>
            <person name="Jogler C."/>
        </authorList>
    </citation>
    <scope>NUCLEOTIDE SEQUENCE [LARGE SCALE GENOMIC DNA]</scope>
    <source>
        <strain evidence="2 3">V7</strain>
    </source>
</reference>
<dbReference type="SUPFAM" id="SSF52540">
    <property type="entry name" value="P-loop containing nucleoside triphosphate hydrolases"/>
    <property type="match status" value="1"/>
</dbReference>
<dbReference type="PANTHER" id="PTHR13696">
    <property type="entry name" value="P-LOOP CONTAINING NUCLEOSIDE TRIPHOSPHATE HYDROLASE"/>
    <property type="match status" value="1"/>
</dbReference>
<gene>
    <name evidence="2" type="ORF">V7x_56150</name>
</gene>
<feature type="domain" description="AAA" evidence="1">
    <location>
        <begin position="8"/>
        <end position="200"/>
    </location>
</feature>
<dbReference type="CDD" id="cd02042">
    <property type="entry name" value="ParAB_family"/>
    <property type="match status" value="1"/>
</dbReference>
<dbReference type="Pfam" id="PF13614">
    <property type="entry name" value="AAA_31"/>
    <property type="match status" value="1"/>
</dbReference>
<dbReference type="AlphaFoldDB" id="A0A5C6FCR9"/>
<evidence type="ECO:0000313" key="3">
    <source>
        <dbReference type="Proteomes" id="UP000316476"/>
    </source>
</evidence>
<accession>A0A5C6FCR9</accession>
<dbReference type="EMBL" id="SJPZ01000011">
    <property type="protein sequence ID" value="TWU59503.1"/>
    <property type="molecule type" value="Genomic_DNA"/>
</dbReference>
<protein>
    <submittedName>
        <fullName evidence="2">MinD/ParA/CobQ/CobA-like protein</fullName>
    </submittedName>
</protein>
<evidence type="ECO:0000259" key="1">
    <source>
        <dbReference type="Pfam" id="PF13614"/>
    </source>
</evidence>
<sequence>MSLRESYAVWNNKGGVGKSTITFHIAARFAEQNPDTNVLVIDLCPQANSSMMLLGGGNAGETHVLNFCTEPTPRSVVGYLSNVLAAGSGAPLPDPNSFIVQVSNHNEHLTDNLYLLPGDGNLEPMAPAISGAAAQPPLTPQAQPWRWVHMVFRELIDNLVAQDTDQEWLVLVDTNPSFSIYTELAMCAVNRLITPVNADDSSRVATNAMFILLHGQNPPHPVYGSWTFASRAPQFGIQIPQIHLVVGNRLTQYQGAATAFAALSDATADTLFHAYQTHPTYFTDRDSTATSVQQFRDLYSVPLRDFNTAGVVAAHLGQRLSNLTGRHYPVHGTQVQLVRDRIDECISAIDAVTSRL</sequence>
<name>A0A5C6FCR9_9PLAN</name>
<dbReference type="InterPro" id="IPR025669">
    <property type="entry name" value="AAA_dom"/>
</dbReference>
<dbReference type="InterPro" id="IPR027417">
    <property type="entry name" value="P-loop_NTPase"/>
</dbReference>
<dbReference type="RefSeq" id="WP_146416608.1">
    <property type="nucleotide sequence ID" value="NZ_SJPZ01000011.1"/>
</dbReference>
<dbReference type="InterPro" id="IPR050678">
    <property type="entry name" value="DNA_Partitioning_ATPase"/>
</dbReference>
<evidence type="ECO:0000313" key="2">
    <source>
        <dbReference type="EMBL" id="TWU59503.1"/>
    </source>
</evidence>